<evidence type="ECO:0000256" key="4">
    <source>
        <dbReference type="ARBA" id="ARBA00022723"/>
    </source>
</evidence>
<dbReference type="InterPro" id="IPR036874">
    <property type="entry name" value="Carbonic_anhydrase_sf"/>
</dbReference>
<dbReference type="InterPro" id="IPR001765">
    <property type="entry name" value="Carbonic_anhydrase"/>
</dbReference>
<comment type="caution">
    <text evidence="9">The sequence shown here is derived from an EMBL/GenBank/DDBJ whole genome shotgun (WGS) entry which is preliminary data.</text>
</comment>
<protein>
    <recommendedName>
        <fullName evidence="3 8">Carbonic anhydrase</fullName>
        <ecNumber evidence="3 8">4.2.1.1</ecNumber>
    </recommendedName>
    <alternativeName>
        <fullName evidence="8">Carbonate dehydratase</fullName>
    </alternativeName>
</protein>
<comment type="similarity">
    <text evidence="2 8">Belongs to the beta-class carbonic anhydrase family.</text>
</comment>
<keyword evidence="10" id="KW-1185">Reference proteome</keyword>
<accession>A0ABS2WRY0</accession>
<dbReference type="EMBL" id="JAFHKK010000011">
    <property type="protein sequence ID" value="MBN2964428.1"/>
    <property type="molecule type" value="Genomic_DNA"/>
</dbReference>
<dbReference type="SMART" id="SM00947">
    <property type="entry name" value="Pro_CA"/>
    <property type="match status" value="1"/>
</dbReference>
<evidence type="ECO:0000256" key="5">
    <source>
        <dbReference type="ARBA" id="ARBA00022833"/>
    </source>
</evidence>
<dbReference type="InterPro" id="IPR015892">
    <property type="entry name" value="Carbonic_anhydrase_CS"/>
</dbReference>
<dbReference type="Gene3D" id="3.40.1050.10">
    <property type="entry name" value="Carbonic anhydrase"/>
    <property type="match status" value="1"/>
</dbReference>
<dbReference type="PANTHER" id="PTHR11002:SF76">
    <property type="entry name" value="CARBONIC ANHYDRASE"/>
    <property type="match status" value="1"/>
</dbReference>
<dbReference type="PROSITE" id="PS00704">
    <property type="entry name" value="PROK_CO2_ANHYDRASE_1"/>
    <property type="match status" value="1"/>
</dbReference>
<name>A0ABS2WRY0_9BACT</name>
<keyword evidence="5 8" id="KW-0862">Zinc</keyword>
<dbReference type="InterPro" id="IPR045066">
    <property type="entry name" value="Beta_CA_cladeB"/>
</dbReference>
<comment type="function">
    <text evidence="8">Reversible hydration of carbon dioxide.</text>
</comment>
<dbReference type="PROSITE" id="PS00705">
    <property type="entry name" value="PROK_CO2_ANHYDRASE_2"/>
    <property type="match status" value="1"/>
</dbReference>
<keyword evidence="4" id="KW-0479">Metal-binding</keyword>
<organism evidence="9 10">
    <name type="scientific">Sulfurospirillum tamanense</name>
    <dbReference type="NCBI Taxonomy" id="2813362"/>
    <lineage>
        <taxon>Bacteria</taxon>
        <taxon>Pseudomonadati</taxon>
        <taxon>Campylobacterota</taxon>
        <taxon>Epsilonproteobacteria</taxon>
        <taxon>Campylobacterales</taxon>
        <taxon>Sulfurospirillaceae</taxon>
        <taxon>Sulfurospirillum</taxon>
    </lineage>
</organism>
<evidence type="ECO:0000256" key="6">
    <source>
        <dbReference type="ARBA" id="ARBA00023239"/>
    </source>
</evidence>
<comment type="catalytic activity">
    <reaction evidence="7 8">
        <text>hydrogencarbonate + H(+) = CO2 + H2O</text>
        <dbReference type="Rhea" id="RHEA:10748"/>
        <dbReference type="ChEBI" id="CHEBI:15377"/>
        <dbReference type="ChEBI" id="CHEBI:15378"/>
        <dbReference type="ChEBI" id="CHEBI:16526"/>
        <dbReference type="ChEBI" id="CHEBI:17544"/>
        <dbReference type="EC" id="4.2.1.1"/>
    </reaction>
</comment>
<comment type="cofactor">
    <cofactor evidence="1">
        <name>Zn(2+)</name>
        <dbReference type="ChEBI" id="CHEBI:29105"/>
    </cofactor>
</comment>
<dbReference type="Proteomes" id="UP000703590">
    <property type="component" value="Unassembled WGS sequence"/>
</dbReference>
<evidence type="ECO:0000313" key="9">
    <source>
        <dbReference type="EMBL" id="MBN2964428.1"/>
    </source>
</evidence>
<gene>
    <name evidence="9" type="ORF">JWV37_06530</name>
</gene>
<evidence type="ECO:0000256" key="7">
    <source>
        <dbReference type="ARBA" id="ARBA00048348"/>
    </source>
</evidence>
<reference evidence="9 10" key="2">
    <citation type="submission" date="2021-02" db="EMBL/GenBank/DDBJ databases">
        <title>Sulfurospirillum tamanensis sp. nov.</title>
        <authorList>
            <person name="Frolova A."/>
            <person name="Merkel A."/>
            <person name="Slobodkin A."/>
        </authorList>
    </citation>
    <scope>NUCLEOTIDE SEQUENCE [LARGE SCALE GENOMIC DNA]</scope>
    <source>
        <strain evidence="9 10">T05b</strain>
    </source>
</reference>
<dbReference type="CDD" id="cd00884">
    <property type="entry name" value="beta_CA_cladeB"/>
    <property type="match status" value="1"/>
</dbReference>
<evidence type="ECO:0000256" key="2">
    <source>
        <dbReference type="ARBA" id="ARBA00006217"/>
    </source>
</evidence>
<evidence type="ECO:0000256" key="3">
    <source>
        <dbReference type="ARBA" id="ARBA00012925"/>
    </source>
</evidence>
<sequence length="213" mass="24108">MEICDLIAGYGAFRDKQFKKYKNRFIDLVQQGQRPKVLFIGCSDSRVDPALITNSDPGDLFVLRNIGNMVPPFSPDNDFHGTAAGIEYAVSVLNVTDIIVCGHSHCGAIDGVYREINDPALIHVKKWLELGRQARDYVEETLKEGESAKKKLEMTERISVVFQLSNLLSYPEVARRVEEGTLSLRGWYYKIKTGELEYYDDDSMTFKPMISDA</sequence>
<keyword evidence="6 8" id="KW-0456">Lyase</keyword>
<dbReference type="EC" id="4.2.1.1" evidence="3 8"/>
<dbReference type="RefSeq" id="WP_205458978.1">
    <property type="nucleotide sequence ID" value="NZ_JAFHKK010000011.1"/>
</dbReference>
<dbReference type="SUPFAM" id="SSF53056">
    <property type="entry name" value="beta-carbonic anhydrase, cab"/>
    <property type="match status" value="1"/>
</dbReference>
<evidence type="ECO:0000256" key="8">
    <source>
        <dbReference type="RuleBase" id="RU003956"/>
    </source>
</evidence>
<evidence type="ECO:0000313" key="10">
    <source>
        <dbReference type="Proteomes" id="UP000703590"/>
    </source>
</evidence>
<proteinExistence type="inferred from homology"/>
<reference evidence="10" key="1">
    <citation type="submission" date="2021-02" db="EMBL/GenBank/DDBJ databases">
        <title>Sulfurospirillum tamanensis sp. nov.</title>
        <authorList>
            <person name="Merkel A.Y."/>
        </authorList>
    </citation>
    <scope>NUCLEOTIDE SEQUENCE [LARGE SCALE GENOMIC DNA]</scope>
    <source>
        <strain evidence="10">T05b</strain>
    </source>
</reference>
<dbReference type="Pfam" id="PF00484">
    <property type="entry name" value="Pro_CA"/>
    <property type="match status" value="1"/>
</dbReference>
<dbReference type="PANTHER" id="PTHR11002">
    <property type="entry name" value="CARBONIC ANHYDRASE"/>
    <property type="match status" value="1"/>
</dbReference>
<evidence type="ECO:0000256" key="1">
    <source>
        <dbReference type="ARBA" id="ARBA00001947"/>
    </source>
</evidence>